<feature type="domain" description="CN hydrolase" evidence="10">
    <location>
        <begin position="167"/>
        <end position="406"/>
    </location>
</feature>
<dbReference type="Pfam" id="PF20154">
    <property type="entry name" value="LNT_N"/>
    <property type="match status" value="1"/>
</dbReference>
<dbReference type="AlphaFoldDB" id="A0A1G7Z484"/>
<evidence type="ECO:0000256" key="4">
    <source>
        <dbReference type="ARBA" id="ARBA00022679"/>
    </source>
</evidence>
<dbReference type="Pfam" id="PF00795">
    <property type="entry name" value="CN_hydrolase"/>
    <property type="match status" value="1"/>
</dbReference>
<dbReference type="Proteomes" id="UP000199495">
    <property type="component" value="Unassembled WGS sequence"/>
</dbReference>
<accession>A0A1G7Z484</accession>
<evidence type="ECO:0000256" key="3">
    <source>
        <dbReference type="ARBA" id="ARBA00022475"/>
    </source>
</evidence>
<dbReference type="CDD" id="cd07571">
    <property type="entry name" value="ALP_N-acyl_transferase"/>
    <property type="match status" value="1"/>
</dbReference>
<dbReference type="InterPro" id="IPR036526">
    <property type="entry name" value="C-N_Hydrolase_sf"/>
</dbReference>
<evidence type="ECO:0000256" key="5">
    <source>
        <dbReference type="ARBA" id="ARBA00022692"/>
    </source>
</evidence>
<dbReference type="GO" id="GO:0016410">
    <property type="term" value="F:N-acyltransferase activity"/>
    <property type="evidence" value="ECO:0007669"/>
    <property type="project" value="UniProtKB-UniRule"/>
</dbReference>
<organism evidence="11 12">
    <name type="scientific">Pelagibacterium luteolum</name>
    <dbReference type="NCBI Taxonomy" id="440168"/>
    <lineage>
        <taxon>Bacteria</taxon>
        <taxon>Pseudomonadati</taxon>
        <taxon>Pseudomonadota</taxon>
        <taxon>Alphaproteobacteria</taxon>
        <taxon>Hyphomicrobiales</taxon>
        <taxon>Devosiaceae</taxon>
        <taxon>Pelagibacterium</taxon>
    </lineage>
</organism>
<comment type="subcellular location">
    <subcellularLocation>
        <location evidence="1 9">Cell membrane</location>
        <topology evidence="1 9">Multi-pass membrane protein</topology>
    </subcellularLocation>
</comment>
<evidence type="ECO:0000256" key="6">
    <source>
        <dbReference type="ARBA" id="ARBA00022989"/>
    </source>
</evidence>
<comment type="pathway">
    <text evidence="9">Protein modification; lipoprotein biosynthesis (N-acyl transfer).</text>
</comment>
<keyword evidence="4 9" id="KW-0808">Transferase</keyword>
<comment type="similarity">
    <text evidence="2 9">Belongs to the CN hydrolase family. Apolipoprotein N-acyltransferase subfamily.</text>
</comment>
<keyword evidence="8 9" id="KW-0012">Acyltransferase</keyword>
<evidence type="ECO:0000256" key="2">
    <source>
        <dbReference type="ARBA" id="ARBA00010065"/>
    </source>
</evidence>
<dbReference type="UniPathway" id="UPA00666"/>
<proteinExistence type="inferred from homology"/>
<evidence type="ECO:0000259" key="10">
    <source>
        <dbReference type="PROSITE" id="PS50263"/>
    </source>
</evidence>
<dbReference type="GO" id="GO:0042158">
    <property type="term" value="P:lipoprotein biosynthetic process"/>
    <property type="evidence" value="ECO:0007669"/>
    <property type="project" value="UniProtKB-UniRule"/>
</dbReference>
<dbReference type="EMBL" id="FNCS01000017">
    <property type="protein sequence ID" value="SDH03306.1"/>
    <property type="molecule type" value="Genomic_DNA"/>
</dbReference>
<comment type="caution">
    <text evidence="9">Lacks conserved residue(s) required for the propagation of feature annotation.</text>
</comment>
<dbReference type="Gene3D" id="3.60.110.10">
    <property type="entry name" value="Carbon-nitrogen hydrolase"/>
    <property type="match status" value="1"/>
</dbReference>
<protein>
    <recommendedName>
        <fullName evidence="9">Apolipoprotein N-acyltransferase</fullName>
        <shortName evidence="9">ALP N-acyltransferase</shortName>
        <ecNumber evidence="9">2.3.1.269</ecNumber>
    </recommendedName>
</protein>
<evidence type="ECO:0000256" key="7">
    <source>
        <dbReference type="ARBA" id="ARBA00023136"/>
    </source>
</evidence>
<comment type="function">
    <text evidence="9">Catalyzes the phospholipid dependent N-acylation of the N-terminal cysteine of apolipoprotein, the last step in lipoprotein maturation.</text>
</comment>
<feature type="transmembrane region" description="Helical" evidence="9">
    <location>
        <begin position="135"/>
        <end position="156"/>
    </location>
</feature>
<keyword evidence="12" id="KW-1185">Reference proteome</keyword>
<keyword evidence="3 9" id="KW-1003">Cell membrane</keyword>
<keyword evidence="6 9" id="KW-1133">Transmembrane helix</keyword>
<dbReference type="STRING" id="440168.SAMN04487974_11746"/>
<evidence type="ECO:0000256" key="9">
    <source>
        <dbReference type="HAMAP-Rule" id="MF_01148"/>
    </source>
</evidence>
<dbReference type="InterPro" id="IPR045378">
    <property type="entry name" value="LNT_N"/>
</dbReference>
<evidence type="ECO:0000256" key="8">
    <source>
        <dbReference type="ARBA" id="ARBA00023315"/>
    </source>
</evidence>
<keyword evidence="5 9" id="KW-0812">Transmembrane</keyword>
<dbReference type="InterPro" id="IPR003010">
    <property type="entry name" value="C-N_Hydrolase"/>
</dbReference>
<comment type="catalytic activity">
    <reaction evidence="9">
        <text>N-terminal S-1,2-diacyl-sn-glyceryl-L-cysteinyl-[lipoprotein] + a glycerophospholipid = N-acyl-S-1,2-diacyl-sn-glyceryl-L-cysteinyl-[lipoprotein] + a 2-acyl-sn-glycero-3-phospholipid + H(+)</text>
        <dbReference type="Rhea" id="RHEA:48228"/>
        <dbReference type="Rhea" id="RHEA-COMP:14681"/>
        <dbReference type="Rhea" id="RHEA-COMP:14684"/>
        <dbReference type="ChEBI" id="CHEBI:15378"/>
        <dbReference type="ChEBI" id="CHEBI:136912"/>
        <dbReference type="ChEBI" id="CHEBI:140656"/>
        <dbReference type="ChEBI" id="CHEBI:140657"/>
        <dbReference type="ChEBI" id="CHEBI:140660"/>
        <dbReference type="EC" id="2.3.1.269"/>
    </reaction>
</comment>
<feature type="transmembrane region" description="Helical" evidence="9">
    <location>
        <begin position="65"/>
        <end position="84"/>
    </location>
</feature>
<feature type="transmembrane region" description="Helical" evidence="9">
    <location>
        <begin position="30"/>
        <end position="53"/>
    </location>
</feature>
<dbReference type="GO" id="GO:0005886">
    <property type="term" value="C:plasma membrane"/>
    <property type="evidence" value="ECO:0007669"/>
    <property type="project" value="UniProtKB-SubCell"/>
</dbReference>
<sequence>MGWWFGLGLGLATFPWLAHAFSFQSAMPYWLGWAAVAALAAYTALYWAVSLGLAHALTRSAPPAIFAIHAAALFVMAEWLRGWLLTGFPWNPLAAIWIPVPEVAQTASVIGAFGLSGLTMLVVGMAAAAARRDGLAPLFASLLGSAILVSATQTAAPLDTQVRISLVQANIDQSEKWLPGEAERQLGRYIALTRDEDVAGPRLVFWPETAILLPLDANPALQRAAVAGLGPDDLLFTGAVGDAPDFQHTNSVFVLDAAGSILARYDKAHLVPFGEYLPFAAVLERFGAARLVPGAADFVAGPGPATVELEGLKVGVAICYEVVFPASVVDSADRPAFLFNPSNDAWFGWGGPEQHLAQARLRAIEEGLPVIRATPTGHTAVIRSDGSIAAGLPAGRAARLDTYLPTASEPTLFAVWGNAIPLGASFMLLVAGLAVRRSTGGSKN</sequence>
<keyword evidence="11" id="KW-0449">Lipoprotein</keyword>
<feature type="transmembrane region" description="Helical" evidence="9">
    <location>
        <begin position="413"/>
        <end position="435"/>
    </location>
</feature>
<dbReference type="NCBIfam" id="TIGR00546">
    <property type="entry name" value="lnt"/>
    <property type="match status" value="1"/>
</dbReference>
<feature type="transmembrane region" description="Helical" evidence="9">
    <location>
        <begin position="104"/>
        <end position="128"/>
    </location>
</feature>
<dbReference type="InterPro" id="IPR004563">
    <property type="entry name" value="Apolipo_AcylTrfase"/>
</dbReference>
<dbReference type="PANTHER" id="PTHR38686">
    <property type="entry name" value="APOLIPOPROTEIN N-ACYLTRANSFERASE"/>
    <property type="match status" value="1"/>
</dbReference>
<dbReference type="SUPFAM" id="SSF56317">
    <property type="entry name" value="Carbon-nitrogen hydrolase"/>
    <property type="match status" value="1"/>
</dbReference>
<name>A0A1G7Z484_9HYPH</name>
<evidence type="ECO:0000256" key="1">
    <source>
        <dbReference type="ARBA" id="ARBA00004651"/>
    </source>
</evidence>
<keyword evidence="7 9" id="KW-0472">Membrane</keyword>
<dbReference type="PANTHER" id="PTHR38686:SF1">
    <property type="entry name" value="APOLIPOPROTEIN N-ACYLTRANSFERASE"/>
    <property type="match status" value="1"/>
</dbReference>
<evidence type="ECO:0000313" key="12">
    <source>
        <dbReference type="Proteomes" id="UP000199495"/>
    </source>
</evidence>
<evidence type="ECO:0000313" key="11">
    <source>
        <dbReference type="EMBL" id="SDH03306.1"/>
    </source>
</evidence>
<gene>
    <name evidence="9" type="primary">lnt</name>
    <name evidence="11" type="ORF">SAMN04487974_11746</name>
</gene>
<dbReference type="PROSITE" id="PS50263">
    <property type="entry name" value="CN_HYDROLASE"/>
    <property type="match status" value="1"/>
</dbReference>
<dbReference type="EC" id="2.3.1.269" evidence="9"/>
<reference evidence="11 12" key="1">
    <citation type="submission" date="2016-10" db="EMBL/GenBank/DDBJ databases">
        <authorList>
            <person name="de Groot N.N."/>
        </authorList>
    </citation>
    <scope>NUCLEOTIDE SEQUENCE [LARGE SCALE GENOMIC DNA]</scope>
    <source>
        <strain evidence="11 12">CGMCC 1.10267</strain>
    </source>
</reference>
<dbReference type="HAMAP" id="MF_01148">
    <property type="entry name" value="Lnt"/>
    <property type="match status" value="1"/>
</dbReference>